<gene>
    <name evidence="1" type="ORF">EJV47_22580</name>
</gene>
<name>A0A431TX89_9BACT</name>
<sequence>MNAVTQAEILHRCQWDDLDFATLTVDSALLGQPVTVRFLPAFDSGRVITAQMVAVLNDFMAQTPAELPRVKQLLWDDCQADFDNIDYGVQPGKGETHQQVNQREFGIYSAEDAYAKSNLKHFSIPEEEPGLRHRYGALDFEPEWAGHGCSLIMQDGRLIAAYSNDWYFSQYESAEE</sequence>
<comment type="caution">
    <text evidence="1">The sequence shown here is derived from an EMBL/GenBank/DDBJ whole genome shotgun (WGS) entry which is preliminary data.</text>
</comment>
<organism evidence="1 2">
    <name type="scientific">Hymenobacter gummosus</name>
    <dbReference type="NCBI Taxonomy" id="1776032"/>
    <lineage>
        <taxon>Bacteria</taxon>
        <taxon>Pseudomonadati</taxon>
        <taxon>Bacteroidota</taxon>
        <taxon>Cytophagia</taxon>
        <taxon>Cytophagales</taxon>
        <taxon>Hymenobacteraceae</taxon>
        <taxon>Hymenobacter</taxon>
    </lineage>
</organism>
<protein>
    <submittedName>
        <fullName evidence="1">Uncharacterized protein</fullName>
    </submittedName>
</protein>
<dbReference type="EMBL" id="RXOF01000016">
    <property type="protein sequence ID" value="RTQ46314.1"/>
    <property type="molecule type" value="Genomic_DNA"/>
</dbReference>
<dbReference type="AlphaFoldDB" id="A0A431TX89"/>
<accession>A0A431TX89</accession>
<evidence type="ECO:0000313" key="2">
    <source>
        <dbReference type="Proteomes" id="UP000282184"/>
    </source>
</evidence>
<keyword evidence="2" id="KW-1185">Reference proteome</keyword>
<reference evidence="1 2" key="1">
    <citation type="submission" date="2018-12" db="EMBL/GenBank/DDBJ databases">
        <title>Hymenobacter gummosus sp. nov., isolated from a spring.</title>
        <authorList>
            <person name="Nie L."/>
        </authorList>
    </citation>
    <scope>NUCLEOTIDE SEQUENCE [LARGE SCALE GENOMIC DNA]</scope>
    <source>
        <strain evidence="1 2">KCTC 52166</strain>
    </source>
</reference>
<dbReference type="RefSeq" id="WP_165903889.1">
    <property type="nucleotide sequence ID" value="NZ_RXOF01000016.1"/>
</dbReference>
<proteinExistence type="predicted"/>
<dbReference type="Proteomes" id="UP000282184">
    <property type="component" value="Unassembled WGS sequence"/>
</dbReference>
<evidence type="ECO:0000313" key="1">
    <source>
        <dbReference type="EMBL" id="RTQ46314.1"/>
    </source>
</evidence>